<feature type="transmembrane region" description="Helical" evidence="4">
    <location>
        <begin position="70"/>
        <end position="88"/>
    </location>
</feature>
<comment type="subcellular location">
    <subcellularLocation>
        <location evidence="1">Nucleus</location>
    </subcellularLocation>
</comment>
<dbReference type="InterPro" id="IPR051767">
    <property type="entry name" value="Nucleoporin_NUP42"/>
</dbReference>
<dbReference type="Proteomes" id="UP000729913">
    <property type="component" value="Unassembled WGS sequence"/>
</dbReference>
<keyword evidence="6" id="KW-1185">Reference proteome</keyword>
<evidence type="ECO:0000313" key="5">
    <source>
        <dbReference type="EMBL" id="KAG8033980.1"/>
    </source>
</evidence>
<dbReference type="AlphaFoldDB" id="A0A8J5QKS8"/>
<evidence type="ECO:0000313" key="6">
    <source>
        <dbReference type="Proteomes" id="UP000729913"/>
    </source>
</evidence>
<keyword evidence="4" id="KW-0472">Membrane</keyword>
<feature type="non-terminal residue" evidence="5">
    <location>
        <position position="561"/>
    </location>
</feature>
<evidence type="ECO:0000256" key="1">
    <source>
        <dbReference type="ARBA" id="ARBA00004123"/>
    </source>
</evidence>
<comment type="caution">
    <text evidence="5">The sequence shown here is derived from an EMBL/GenBank/DDBJ whole genome shotgun (WGS) entry which is preliminary data.</text>
</comment>
<dbReference type="GO" id="GO:0005634">
    <property type="term" value="C:nucleus"/>
    <property type="evidence" value="ECO:0007669"/>
    <property type="project" value="UniProtKB-SubCell"/>
</dbReference>
<feature type="region of interest" description="Disordered" evidence="3">
    <location>
        <begin position="473"/>
        <end position="493"/>
    </location>
</feature>
<gene>
    <name evidence="5" type="ORF">G9C98_008461</name>
</gene>
<dbReference type="PANTHER" id="PTHR46527:SF1">
    <property type="entry name" value="NUCLEOPORIN NUP42"/>
    <property type="match status" value="1"/>
</dbReference>
<evidence type="ECO:0000256" key="2">
    <source>
        <dbReference type="ARBA" id="ARBA00023242"/>
    </source>
</evidence>
<dbReference type="PANTHER" id="PTHR46527">
    <property type="entry name" value="NUCLEOPORIN-LIKE PROTEIN 2"/>
    <property type="match status" value="1"/>
</dbReference>
<protein>
    <submittedName>
        <fullName evidence="5">Uncharacterized protein</fullName>
    </submittedName>
</protein>
<keyword evidence="4" id="KW-0812">Transmembrane</keyword>
<keyword evidence="4" id="KW-1133">Transmembrane helix</keyword>
<dbReference type="EMBL" id="JAAOIC020000072">
    <property type="protein sequence ID" value="KAG8033980.1"/>
    <property type="molecule type" value="Genomic_DNA"/>
</dbReference>
<organism evidence="5 6">
    <name type="scientific">Cotesia typhae</name>
    <dbReference type="NCBI Taxonomy" id="2053667"/>
    <lineage>
        <taxon>Eukaryota</taxon>
        <taxon>Metazoa</taxon>
        <taxon>Ecdysozoa</taxon>
        <taxon>Arthropoda</taxon>
        <taxon>Hexapoda</taxon>
        <taxon>Insecta</taxon>
        <taxon>Pterygota</taxon>
        <taxon>Neoptera</taxon>
        <taxon>Endopterygota</taxon>
        <taxon>Hymenoptera</taxon>
        <taxon>Apocrita</taxon>
        <taxon>Ichneumonoidea</taxon>
        <taxon>Braconidae</taxon>
        <taxon>Microgastrinae</taxon>
        <taxon>Cotesia</taxon>
    </lineage>
</organism>
<proteinExistence type="predicted"/>
<feature type="transmembrane region" description="Helical" evidence="4">
    <location>
        <begin position="100"/>
        <end position="121"/>
    </location>
</feature>
<evidence type="ECO:0000256" key="3">
    <source>
        <dbReference type="SAM" id="MobiDB-lite"/>
    </source>
</evidence>
<reference evidence="5" key="1">
    <citation type="submission" date="2020-03" db="EMBL/GenBank/DDBJ databases">
        <authorList>
            <person name="Chebbi M.A."/>
            <person name="Drezen J.M."/>
        </authorList>
    </citation>
    <scope>NUCLEOTIDE SEQUENCE</scope>
    <source>
        <tissue evidence="5">Whole body</tissue>
    </source>
</reference>
<reference evidence="5" key="2">
    <citation type="submission" date="2021-04" db="EMBL/GenBank/DDBJ databases">
        <title>Genome-wide patterns of bracovirus chromosomal integration into multiple host tissues during parasitism.</title>
        <authorList>
            <person name="Chebbi M.A.C."/>
        </authorList>
    </citation>
    <scope>NUCLEOTIDE SEQUENCE</scope>
    <source>
        <tissue evidence="5">Whole body</tissue>
    </source>
</reference>
<accession>A0A8J5QKS8</accession>
<name>A0A8J5QKS8_9HYME</name>
<evidence type="ECO:0000256" key="4">
    <source>
        <dbReference type="SAM" id="Phobius"/>
    </source>
</evidence>
<sequence>MTSMFRRGTIFATFFLSLIGGGLVCAALVTQHWVEAKAWRTPNPQESAGKIHFGLLNGKKELNVAYGWRTYHITAAGLSALIAVLNTATTPRVKLLSVPGVYIINSLTLILCITSVSTWLAQFYTKLQNNVLPKEDVDNMWTSEGSAELGYSFWLGVAEEVLIAERGNQWPLSCFGPFKEQSCIPGFEDISPEEVRWEMYQAEKNNTVEQAKQLFHQLCQEAMSKRNVLKNPIIETAKMLEKLHKGTRDPQQAPNNVLRGTLFPSSGIFGSQNSTSPFTTRNFTPTTTSLFSSTATSTPSIFGSNNFSGTQSGGSIFGGATQPSFSQPNSSVFSNNNPGSIFGVPGTGTASNFGTNTFTSTAPTNLFTSSAAPSSGIFTTTLGATNALANPLFAQKNTPAFGGAPVFGTASNFGNTVPGLFNKPQASVFTANNNNPLPGNTFGTTAPTFVANTAPTFGNTLFSSASTAPFNTSSTFGTSSTSGTSTTGAATSTNTTSSNYFAPSGQPFATNNPFGTVAVPGTASIDPNCYSPAEVLTNEEKSYFAADKFILGRIPLKPPSA</sequence>
<dbReference type="OrthoDB" id="20729at2759"/>
<keyword evidence="2" id="KW-0539">Nucleus</keyword>